<name>A0A6J4CZR5_9HELI</name>
<dbReference type="EMBL" id="AP023036">
    <property type="protein sequence ID" value="BCD46626.1"/>
    <property type="molecule type" value="Genomic_DNA"/>
</dbReference>
<reference evidence="1 4" key="2">
    <citation type="submission" date="2020-04" db="EMBL/GenBank/DDBJ databases">
        <title>Genomic analysis of gastric non-Helicobacter pylori Helicobacters isolated in Japan.</title>
        <authorList>
            <person name="Suzuki M."/>
            <person name="Rimbara E."/>
        </authorList>
    </citation>
    <scope>NUCLEOTIDE SEQUENCE [LARGE SCALE GENOMIC DNA]</scope>
    <source>
        <strain evidence="1 4">NHP19-0020</strain>
    </source>
</reference>
<keyword evidence="4" id="KW-1185">Reference proteome</keyword>
<sequence>MKRYGYCCGTEDSLKEFQEEHLTKCLEKIEEGMELHHKMDTRLGWDEQNPKLSLEGKTPKEVAFKDAYDCLRADAILKLLEDLDVFLPNINQNLKVFEEALGDYLHC</sequence>
<evidence type="ECO:0000313" key="2">
    <source>
        <dbReference type="EMBL" id="BCD70959.1"/>
    </source>
</evidence>
<accession>A0A6J4CZR5</accession>
<organism evidence="2 3">
    <name type="scientific">Helicobacter suis</name>
    <dbReference type="NCBI Taxonomy" id="104628"/>
    <lineage>
        <taxon>Bacteria</taxon>
        <taxon>Pseudomonadati</taxon>
        <taxon>Campylobacterota</taxon>
        <taxon>Epsilonproteobacteria</taxon>
        <taxon>Campylobacterales</taxon>
        <taxon>Helicobacteraceae</taxon>
        <taxon>Helicobacter</taxon>
    </lineage>
</organism>
<evidence type="ECO:0000313" key="4">
    <source>
        <dbReference type="Proteomes" id="UP000509742"/>
    </source>
</evidence>
<dbReference type="Proteomes" id="UP000317935">
    <property type="component" value="Chromosome"/>
</dbReference>
<proteinExistence type="predicted"/>
<evidence type="ECO:0000313" key="3">
    <source>
        <dbReference type="Proteomes" id="UP000317935"/>
    </source>
</evidence>
<dbReference type="Proteomes" id="UP000509742">
    <property type="component" value="Chromosome"/>
</dbReference>
<evidence type="ECO:0000313" key="1">
    <source>
        <dbReference type="EMBL" id="BCD46626.1"/>
    </source>
</evidence>
<gene>
    <name evidence="1" type="ORF">NHP190020_16650</name>
    <name evidence="2" type="ORF">SNTW_16040</name>
</gene>
<dbReference type="RefSeq" id="WP_034375127.1">
    <property type="nucleotide sequence ID" value="NZ_AP019774.1"/>
</dbReference>
<dbReference type="AlphaFoldDB" id="A0A6J4CZR5"/>
<reference evidence="2 3" key="1">
    <citation type="submission" date="2019-06" db="EMBL/GenBank/DDBJ databases">
        <title>Complete genome sequence of Helicobacter suis SNTW101c.</title>
        <authorList>
            <person name="Rimbara E."/>
            <person name="Suzuki M."/>
            <person name="Matsui H."/>
            <person name="Nakamura M."/>
            <person name="Mori S."/>
            <person name="Shibayama K."/>
        </authorList>
    </citation>
    <scope>NUCLEOTIDE SEQUENCE [LARGE SCALE GENOMIC DNA]</scope>
    <source>
        <strain evidence="2 3">SNTW101c</strain>
    </source>
</reference>
<protein>
    <submittedName>
        <fullName evidence="2">Uncharacterized protein</fullName>
    </submittedName>
</protein>
<dbReference type="EMBL" id="AP019774">
    <property type="protein sequence ID" value="BCD70959.1"/>
    <property type="molecule type" value="Genomic_DNA"/>
</dbReference>